<dbReference type="GO" id="GO:0009103">
    <property type="term" value="P:lipopolysaccharide biosynthetic process"/>
    <property type="evidence" value="ECO:0007669"/>
    <property type="project" value="TreeGrafter"/>
</dbReference>
<dbReference type="PANTHER" id="PTHR23028">
    <property type="entry name" value="ACETYLTRANSFERASE"/>
    <property type="match status" value="1"/>
</dbReference>
<sequence>MLLAVCAITIASFIYATSLDSANPATYYDPFARAWELGVGTAIAVMGPSSASRISARSRHIISIAAWTVIVGVSFLPGLGEFVPGFGVVPSVVATGLIIICAAPMTSFRFTSVTKAISGLVWVGDRSYSAYLWHWPVLILAPLVIGMELTFFPKIIALLIVFVLSALSFRFIEQPIRSTTSTLVRRPIFLATIAASLTAVLIVGTVTATGIATKGLDPVSAANLLPPTSASSPNAAKPTYPLVRPFCKGAGAAVFECPPSTEVLFGAQSLPSYPPATPTCVPLESANYFDCVLGDLNARNSIVVVGDSHAKAQWVAWDDVGKRLGVAVHGFFLNACPFVVGRGNRCSERNEAVRNRLIAGEFDFAVLVQAVDHTRRIPDAQERTDFEATYQDLALHGIRFVVLKDNPGIGEKERNCVIYNRLDASSCTMPRVKGFGFDDHAFDVARELNLDTIDFSEIYCDRSRCPLVIGGVSVYRDYRHITAVFGKTLGPFLYDQFVTLGLTTQNN</sequence>
<dbReference type="PANTHER" id="PTHR23028:SF53">
    <property type="entry name" value="ACYL_TRANSF_3 DOMAIN-CONTAINING PROTEIN"/>
    <property type="match status" value="1"/>
</dbReference>
<feature type="transmembrane region" description="Helical" evidence="1">
    <location>
        <begin position="31"/>
        <end position="49"/>
    </location>
</feature>
<dbReference type="InterPro" id="IPR043968">
    <property type="entry name" value="SGNH"/>
</dbReference>
<proteinExistence type="predicted"/>
<keyword evidence="1" id="KW-0472">Membrane</keyword>
<evidence type="ECO:0000256" key="1">
    <source>
        <dbReference type="SAM" id="Phobius"/>
    </source>
</evidence>
<feature type="transmembrane region" description="Helical" evidence="1">
    <location>
        <begin position="151"/>
        <end position="172"/>
    </location>
</feature>
<dbReference type="AlphaFoldDB" id="A0A6J6FKG2"/>
<feature type="transmembrane region" description="Helical" evidence="1">
    <location>
        <begin position="128"/>
        <end position="145"/>
    </location>
</feature>
<feature type="transmembrane region" description="Helical" evidence="1">
    <location>
        <begin position="188"/>
        <end position="212"/>
    </location>
</feature>
<dbReference type="GO" id="GO:0016020">
    <property type="term" value="C:membrane"/>
    <property type="evidence" value="ECO:0007669"/>
    <property type="project" value="TreeGrafter"/>
</dbReference>
<feature type="transmembrane region" description="Helical" evidence="1">
    <location>
        <begin position="86"/>
        <end position="108"/>
    </location>
</feature>
<evidence type="ECO:0000259" key="2">
    <source>
        <dbReference type="Pfam" id="PF19040"/>
    </source>
</evidence>
<organism evidence="3">
    <name type="scientific">freshwater metagenome</name>
    <dbReference type="NCBI Taxonomy" id="449393"/>
    <lineage>
        <taxon>unclassified sequences</taxon>
        <taxon>metagenomes</taxon>
        <taxon>ecological metagenomes</taxon>
    </lineage>
</organism>
<dbReference type="Pfam" id="PF19040">
    <property type="entry name" value="SGNH"/>
    <property type="match status" value="1"/>
</dbReference>
<gene>
    <name evidence="3" type="ORF">UFOPK1767_00735</name>
</gene>
<name>A0A6J6FKG2_9ZZZZ</name>
<dbReference type="InterPro" id="IPR050879">
    <property type="entry name" value="Acyltransferase_3"/>
</dbReference>
<accession>A0A6J6FKG2</accession>
<reference evidence="3" key="1">
    <citation type="submission" date="2020-05" db="EMBL/GenBank/DDBJ databases">
        <authorList>
            <person name="Chiriac C."/>
            <person name="Salcher M."/>
            <person name="Ghai R."/>
            <person name="Kavagutti S V."/>
        </authorList>
    </citation>
    <scope>NUCLEOTIDE SEQUENCE</scope>
</reference>
<keyword evidence="1" id="KW-0812">Transmembrane</keyword>
<dbReference type="EMBL" id="CAEZTZ010000094">
    <property type="protein sequence ID" value="CAB4587453.1"/>
    <property type="molecule type" value="Genomic_DNA"/>
</dbReference>
<feature type="domain" description="SGNH" evidence="2">
    <location>
        <begin position="290"/>
        <end position="493"/>
    </location>
</feature>
<evidence type="ECO:0000313" key="3">
    <source>
        <dbReference type="EMBL" id="CAB4587453.1"/>
    </source>
</evidence>
<keyword evidence="1" id="KW-1133">Transmembrane helix</keyword>
<feature type="transmembrane region" description="Helical" evidence="1">
    <location>
        <begin position="61"/>
        <end position="80"/>
    </location>
</feature>
<protein>
    <submittedName>
        <fullName evidence="3">Unannotated protein</fullName>
    </submittedName>
</protein>